<dbReference type="OrthoDB" id="5919731at2759"/>
<organism evidence="1 2">
    <name type="scientific">Trichinella papuae</name>
    <dbReference type="NCBI Taxonomy" id="268474"/>
    <lineage>
        <taxon>Eukaryota</taxon>
        <taxon>Metazoa</taxon>
        <taxon>Ecdysozoa</taxon>
        <taxon>Nematoda</taxon>
        <taxon>Enoplea</taxon>
        <taxon>Dorylaimia</taxon>
        <taxon>Trichinellida</taxon>
        <taxon>Trichinellidae</taxon>
        <taxon>Trichinella</taxon>
    </lineage>
</organism>
<proteinExistence type="predicted"/>
<evidence type="ECO:0000313" key="2">
    <source>
        <dbReference type="Proteomes" id="UP000054843"/>
    </source>
</evidence>
<dbReference type="EMBL" id="JYDO01000317">
    <property type="protein sequence ID" value="KRZ65634.1"/>
    <property type="molecule type" value="Genomic_DNA"/>
</dbReference>
<gene>
    <name evidence="1" type="ORF">T10_13647</name>
</gene>
<comment type="caution">
    <text evidence="1">The sequence shown here is derived from an EMBL/GenBank/DDBJ whole genome shotgun (WGS) entry which is preliminary data.</text>
</comment>
<protein>
    <submittedName>
        <fullName evidence="1">Uncharacterized protein</fullName>
    </submittedName>
</protein>
<dbReference type="AlphaFoldDB" id="A0A0V1M2S4"/>
<reference evidence="1 2" key="1">
    <citation type="submission" date="2015-01" db="EMBL/GenBank/DDBJ databases">
        <title>Evolution of Trichinella species and genotypes.</title>
        <authorList>
            <person name="Korhonen P.K."/>
            <person name="Edoardo P."/>
            <person name="Giuseppe L.R."/>
            <person name="Gasser R.B."/>
        </authorList>
    </citation>
    <scope>NUCLEOTIDE SEQUENCE [LARGE SCALE GENOMIC DNA]</scope>
    <source>
        <strain evidence="1">ISS1980</strain>
    </source>
</reference>
<evidence type="ECO:0000313" key="1">
    <source>
        <dbReference type="EMBL" id="KRZ65634.1"/>
    </source>
</evidence>
<name>A0A0V1M2S4_9BILA</name>
<dbReference type="Proteomes" id="UP000054843">
    <property type="component" value="Unassembled WGS sequence"/>
</dbReference>
<dbReference type="STRING" id="268474.A0A0V1M2S4"/>
<accession>A0A0V1M2S4</accession>
<sequence length="89" mass="10035">MPLLFSLIVPPAVKSNYKLLVGTLKSNLNPKASLFAAFDEFQRATLMTGERFAQRLQLLMNRACVTEDKMTKTTLLLHRFISGSPKNYS</sequence>
<keyword evidence="2" id="KW-1185">Reference proteome</keyword>